<dbReference type="InterPro" id="IPR027417">
    <property type="entry name" value="P-loop_NTPase"/>
</dbReference>
<dbReference type="Pfam" id="PF02367">
    <property type="entry name" value="TsaE"/>
    <property type="match status" value="1"/>
</dbReference>
<keyword evidence="6" id="KW-0479">Metal-binding</keyword>
<dbReference type="GO" id="GO:0005737">
    <property type="term" value="C:cytoplasm"/>
    <property type="evidence" value="ECO:0007669"/>
    <property type="project" value="UniProtKB-SubCell"/>
</dbReference>
<dbReference type="InterPro" id="IPR003442">
    <property type="entry name" value="T6A_TsaE"/>
</dbReference>
<evidence type="ECO:0000256" key="10">
    <source>
        <dbReference type="ARBA" id="ARBA00032441"/>
    </source>
</evidence>
<evidence type="ECO:0000313" key="12">
    <source>
        <dbReference type="Proteomes" id="UP000009399"/>
    </source>
</evidence>
<evidence type="ECO:0000256" key="8">
    <source>
        <dbReference type="ARBA" id="ARBA00022840"/>
    </source>
</evidence>
<evidence type="ECO:0000313" key="11">
    <source>
        <dbReference type="EMBL" id="AFX73997.1"/>
    </source>
</evidence>
<keyword evidence="9" id="KW-0460">Magnesium</keyword>
<dbReference type="Gene3D" id="3.40.50.300">
    <property type="entry name" value="P-loop containing nucleotide triphosphate hydrolases"/>
    <property type="match status" value="1"/>
</dbReference>
<dbReference type="NCBIfam" id="TIGR00150">
    <property type="entry name" value="T6A_YjeE"/>
    <property type="match status" value="1"/>
</dbReference>
<evidence type="ECO:0000256" key="7">
    <source>
        <dbReference type="ARBA" id="ARBA00022741"/>
    </source>
</evidence>
<evidence type="ECO:0000256" key="1">
    <source>
        <dbReference type="ARBA" id="ARBA00004496"/>
    </source>
</evidence>
<evidence type="ECO:0000256" key="9">
    <source>
        <dbReference type="ARBA" id="ARBA00022842"/>
    </source>
</evidence>
<accession>A0AAI8AM49</accession>
<keyword evidence="7" id="KW-0547">Nucleotide-binding</keyword>
<dbReference type="EMBL" id="CP003914">
    <property type="protein sequence ID" value="AFX73997.1"/>
    <property type="molecule type" value="Genomic_DNA"/>
</dbReference>
<dbReference type="GO" id="GO:0005524">
    <property type="term" value="F:ATP binding"/>
    <property type="evidence" value="ECO:0007669"/>
    <property type="project" value="UniProtKB-KW"/>
</dbReference>
<protein>
    <recommendedName>
        <fullName evidence="3">tRNA threonylcarbamoyladenosine biosynthesis protein TsaE</fullName>
    </recommendedName>
    <alternativeName>
        <fullName evidence="10">t(6)A37 threonylcarbamoyladenosine biosynthesis protein TsaE</fullName>
    </alternativeName>
</protein>
<proteinExistence type="inferred from homology"/>
<dbReference type="PANTHER" id="PTHR33540:SF2">
    <property type="entry name" value="TRNA THREONYLCARBAMOYLADENOSINE BIOSYNTHESIS PROTEIN TSAE"/>
    <property type="match status" value="1"/>
</dbReference>
<name>A0AAI8AM49_MESHY</name>
<keyword evidence="5" id="KW-0819">tRNA processing</keyword>
<dbReference type="KEGG" id="mhs:MOS_065"/>
<evidence type="ECO:0000256" key="2">
    <source>
        <dbReference type="ARBA" id="ARBA00007599"/>
    </source>
</evidence>
<dbReference type="AlphaFoldDB" id="A0AAI8AM49"/>
<gene>
    <name evidence="11" type="ORF">MOS_065</name>
</gene>
<dbReference type="GO" id="GO:0046872">
    <property type="term" value="F:metal ion binding"/>
    <property type="evidence" value="ECO:0007669"/>
    <property type="project" value="UniProtKB-KW"/>
</dbReference>
<evidence type="ECO:0000256" key="5">
    <source>
        <dbReference type="ARBA" id="ARBA00022694"/>
    </source>
</evidence>
<dbReference type="Proteomes" id="UP000009399">
    <property type="component" value="Chromosome"/>
</dbReference>
<dbReference type="RefSeq" id="WP_014335347.1">
    <property type="nucleotide sequence ID" value="NC_019552.1"/>
</dbReference>
<reference evidence="11 12" key="1">
    <citation type="journal article" date="2013" name="Genome Announc.">
        <title>Complete Genome Sequence of Mycoplasma hyorhinis Strain SK76.</title>
        <authorList>
            <person name="Goodison S."/>
            <person name="Urquidi V."/>
            <person name="Kumar D."/>
            <person name="Reyes L."/>
            <person name="Rosser C.J."/>
        </authorList>
    </citation>
    <scope>NUCLEOTIDE SEQUENCE [LARGE SCALE GENOMIC DNA]</scope>
    <source>
        <strain evidence="11 12">SK76</strain>
    </source>
</reference>
<dbReference type="GO" id="GO:0002949">
    <property type="term" value="P:tRNA threonylcarbamoyladenosine modification"/>
    <property type="evidence" value="ECO:0007669"/>
    <property type="project" value="InterPro"/>
</dbReference>
<evidence type="ECO:0000256" key="6">
    <source>
        <dbReference type="ARBA" id="ARBA00022723"/>
    </source>
</evidence>
<comment type="similarity">
    <text evidence="2">Belongs to the TsaE family.</text>
</comment>
<dbReference type="GeneID" id="93248202"/>
<keyword evidence="8" id="KW-0067">ATP-binding</keyword>
<evidence type="ECO:0000256" key="3">
    <source>
        <dbReference type="ARBA" id="ARBA00019010"/>
    </source>
</evidence>
<dbReference type="PANTHER" id="PTHR33540">
    <property type="entry name" value="TRNA THREONYLCARBAMOYLADENOSINE BIOSYNTHESIS PROTEIN TSAE"/>
    <property type="match status" value="1"/>
</dbReference>
<sequence length="138" mass="16451">MQFNHLIKNLKNQDKILVKKIPDLRLVVNKVFALEAKFIYLIGEFGAGKTAFVKELAKTLNIEQEVTSPSFNFMFSYDKLVHIDLDNYNSDLSEFEDYFEDKYVVIEWANKLKFLYSNSLVIYIKILENEEREFNLYW</sequence>
<evidence type="ECO:0000256" key="4">
    <source>
        <dbReference type="ARBA" id="ARBA00022490"/>
    </source>
</evidence>
<organism evidence="11 12">
    <name type="scientific">Mesomycoplasma hyorhinis SK76</name>
    <dbReference type="NCBI Taxonomy" id="1118964"/>
    <lineage>
        <taxon>Bacteria</taxon>
        <taxon>Bacillati</taxon>
        <taxon>Mycoplasmatota</taxon>
        <taxon>Mycoplasmoidales</taxon>
        <taxon>Metamycoplasmataceae</taxon>
        <taxon>Mesomycoplasma</taxon>
    </lineage>
</organism>
<keyword evidence="4" id="KW-0963">Cytoplasm</keyword>
<comment type="subcellular location">
    <subcellularLocation>
        <location evidence="1">Cytoplasm</location>
    </subcellularLocation>
</comment>
<dbReference type="SUPFAM" id="SSF52540">
    <property type="entry name" value="P-loop containing nucleoside triphosphate hydrolases"/>
    <property type="match status" value="1"/>
</dbReference>